<proteinExistence type="inferred from homology"/>
<dbReference type="RefSeq" id="WP_354555166.1">
    <property type="nucleotide sequence ID" value="NZ_JBEPMB010000001.1"/>
</dbReference>
<dbReference type="InterPro" id="IPR042272">
    <property type="entry name" value="ATP12_ATP_synth-F1-assembly_N"/>
</dbReference>
<dbReference type="PANTHER" id="PTHR21013">
    <property type="entry name" value="ATP SYNTHASE MITOCHONDRIAL F1 COMPLEX ASSEMBLY FACTOR 2/ATP12 PROTEIN, MITOCHONDRIAL PRECURSOR"/>
    <property type="match status" value="1"/>
</dbReference>
<organism evidence="4 5">
    <name type="scientific">Rhizobium aquaticum</name>
    <dbReference type="NCBI Taxonomy" id="1549636"/>
    <lineage>
        <taxon>Bacteria</taxon>
        <taxon>Pseudomonadati</taxon>
        <taxon>Pseudomonadota</taxon>
        <taxon>Alphaproteobacteria</taxon>
        <taxon>Hyphomicrobiales</taxon>
        <taxon>Rhizobiaceae</taxon>
        <taxon>Rhizobium/Agrobacterium group</taxon>
        <taxon>Rhizobium</taxon>
    </lineage>
</organism>
<dbReference type="InterPro" id="IPR023335">
    <property type="entry name" value="ATP12_ortho_dom_sf"/>
</dbReference>
<dbReference type="Proteomes" id="UP001549047">
    <property type="component" value="Unassembled WGS sequence"/>
</dbReference>
<dbReference type="Gene3D" id="3.30.2180.10">
    <property type="entry name" value="ATP12-like"/>
    <property type="match status" value="1"/>
</dbReference>
<dbReference type="SUPFAM" id="SSF160909">
    <property type="entry name" value="ATP12-like"/>
    <property type="match status" value="1"/>
</dbReference>
<dbReference type="Gene3D" id="1.10.3580.10">
    <property type="entry name" value="ATP12 ATPase"/>
    <property type="match status" value="1"/>
</dbReference>
<keyword evidence="2" id="KW-0809">Transit peptide</keyword>
<name>A0ABV2IXX3_9HYPH</name>
<evidence type="ECO:0000313" key="4">
    <source>
        <dbReference type="EMBL" id="MET3612605.1"/>
    </source>
</evidence>
<comment type="caution">
    <text evidence="4">The sequence shown here is derived from an EMBL/GenBank/DDBJ whole genome shotgun (WGS) entry which is preliminary data.</text>
</comment>
<keyword evidence="3" id="KW-0143">Chaperone</keyword>
<keyword evidence="5" id="KW-1185">Reference proteome</keyword>
<evidence type="ECO:0000313" key="5">
    <source>
        <dbReference type="Proteomes" id="UP001549047"/>
    </source>
</evidence>
<protein>
    <submittedName>
        <fullName evidence="4">Chaperone required for assembly of F1-ATPase</fullName>
    </submittedName>
</protein>
<evidence type="ECO:0000256" key="2">
    <source>
        <dbReference type="ARBA" id="ARBA00022946"/>
    </source>
</evidence>
<reference evidence="4 5" key="1">
    <citation type="submission" date="2024-06" db="EMBL/GenBank/DDBJ databases">
        <title>Genomic Encyclopedia of Type Strains, Phase IV (KMG-IV): sequencing the most valuable type-strain genomes for metagenomic binning, comparative biology and taxonomic classification.</title>
        <authorList>
            <person name="Goeker M."/>
        </authorList>
    </citation>
    <scope>NUCLEOTIDE SEQUENCE [LARGE SCALE GENOMIC DNA]</scope>
    <source>
        <strain evidence="4 5">DSM 29780</strain>
    </source>
</reference>
<dbReference type="PANTHER" id="PTHR21013:SF10">
    <property type="entry name" value="ATP SYNTHASE MITOCHONDRIAL F1 COMPLEX ASSEMBLY FACTOR 2"/>
    <property type="match status" value="1"/>
</dbReference>
<dbReference type="EMBL" id="JBEPMB010000001">
    <property type="protein sequence ID" value="MET3612605.1"/>
    <property type="molecule type" value="Genomic_DNA"/>
</dbReference>
<comment type="similarity">
    <text evidence="1">Belongs to the ATP12 family.</text>
</comment>
<gene>
    <name evidence="4" type="ORF">ABID16_000910</name>
</gene>
<accession>A0ABV2IXX3</accession>
<sequence>MRDILTDLNDAFLSDPDPVRRAQIQMKTPLPKRFYDAVSVGEDGEGGFSVLLDGKTVRTPSKAKLAVPTPTAAEMVAGEWAAQKDIINPLTMPVTRLVNTVVDGVALDPQPVFEDILRYSSSDLLCYRADAPQKLAELQAESWDPILGWASDRLGARFILAEGVMHQEQPREAIAAFGAGLKRHDDAFRLACLHTVTTLTGSALLALAFAEQIADADEVWRLAHVDEDWQISQWGDDEEAIRRRAARKIDLDAACGLFRVL</sequence>
<dbReference type="InterPro" id="IPR011419">
    <property type="entry name" value="ATP12_ATP_synth-F1-assembly"/>
</dbReference>
<evidence type="ECO:0000256" key="3">
    <source>
        <dbReference type="ARBA" id="ARBA00023186"/>
    </source>
</evidence>
<dbReference type="Pfam" id="PF07542">
    <property type="entry name" value="ATP12"/>
    <property type="match status" value="1"/>
</dbReference>
<evidence type="ECO:0000256" key="1">
    <source>
        <dbReference type="ARBA" id="ARBA00008231"/>
    </source>
</evidence>